<gene>
    <name evidence="1" type="ORF">DH2020_013992</name>
</gene>
<accession>A0ABR0WV68</accession>
<organism evidence="1 2">
    <name type="scientific">Rehmannia glutinosa</name>
    <name type="common">Chinese foxglove</name>
    <dbReference type="NCBI Taxonomy" id="99300"/>
    <lineage>
        <taxon>Eukaryota</taxon>
        <taxon>Viridiplantae</taxon>
        <taxon>Streptophyta</taxon>
        <taxon>Embryophyta</taxon>
        <taxon>Tracheophyta</taxon>
        <taxon>Spermatophyta</taxon>
        <taxon>Magnoliopsida</taxon>
        <taxon>eudicotyledons</taxon>
        <taxon>Gunneridae</taxon>
        <taxon>Pentapetalae</taxon>
        <taxon>asterids</taxon>
        <taxon>lamiids</taxon>
        <taxon>Lamiales</taxon>
        <taxon>Orobanchaceae</taxon>
        <taxon>Rehmannieae</taxon>
        <taxon>Rehmannia</taxon>
    </lineage>
</organism>
<reference evidence="1 2" key="1">
    <citation type="journal article" date="2021" name="Comput. Struct. Biotechnol. J.">
        <title>De novo genome assembly of the potent medicinal plant Rehmannia glutinosa using nanopore technology.</title>
        <authorList>
            <person name="Ma L."/>
            <person name="Dong C."/>
            <person name="Song C."/>
            <person name="Wang X."/>
            <person name="Zheng X."/>
            <person name="Niu Y."/>
            <person name="Chen S."/>
            <person name="Feng W."/>
        </authorList>
    </citation>
    <scope>NUCLEOTIDE SEQUENCE [LARGE SCALE GENOMIC DNA]</scope>
    <source>
        <strain evidence="1">DH-2019</strain>
    </source>
</reference>
<comment type="caution">
    <text evidence="1">The sequence shown here is derived from an EMBL/GenBank/DDBJ whole genome shotgun (WGS) entry which is preliminary data.</text>
</comment>
<name>A0ABR0WV68_REHGL</name>
<keyword evidence="2" id="KW-1185">Reference proteome</keyword>
<evidence type="ECO:0000313" key="1">
    <source>
        <dbReference type="EMBL" id="KAK6151357.1"/>
    </source>
</evidence>
<sequence length="291" mass="31893">MGSDACYVNYSYGHDVYNEVHLRINPGYYCFWQEQILRGKILEGGEVSPVPTGLIQHSSHAIAFTANSNVANSPSVNVVYNRSALSSSNHSVSPIQSVNPRAVIEHTNPGSLPLVVHISIPPATSASSSSTFSTPLIPPPSWLGMYIPSPYQLACFSSRGLTHPVSPDLSLFILRATAMILQPALAKSRQNSKPRPEDAPVTMTTFPSREFNESRDWSSSASLFDGYECEIIGSTRPKAFFHFGGLLRSSIKADQLTITASFEEYKYKSIPRNAPFLRGALLFKGQQYANC</sequence>
<dbReference type="EMBL" id="JABTTQ020000007">
    <property type="protein sequence ID" value="KAK6151357.1"/>
    <property type="molecule type" value="Genomic_DNA"/>
</dbReference>
<dbReference type="Proteomes" id="UP001318860">
    <property type="component" value="Unassembled WGS sequence"/>
</dbReference>
<protein>
    <submittedName>
        <fullName evidence="1">Uncharacterized protein</fullName>
    </submittedName>
</protein>
<proteinExistence type="predicted"/>
<evidence type="ECO:0000313" key="2">
    <source>
        <dbReference type="Proteomes" id="UP001318860"/>
    </source>
</evidence>